<proteinExistence type="predicted"/>
<feature type="signal peptide" evidence="1">
    <location>
        <begin position="1"/>
        <end position="31"/>
    </location>
</feature>
<dbReference type="InterPro" id="IPR011041">
    <property type="entry name" value="Quinoprot_gluc/sorb_DH_b-prop"/>
</dbReference>
<keyword evidence="1" id="KW-0732">Signal</keyword>
<dbReference type="PANTHER" id="PTHR19328:SF75">
    <property type="entry name" value="ALDOSE SUGAR DEHYDROGENASE YLII"/>
    <property type="match status" value="1"/>
</dbReference>
<feature type="chain" id="PRO_5045323764" evidence="1">
    <location>
        <begin position="32"/>
        <end position="389"/>
    </location>
</feature>
<dbReference type="InterPro" id="IPR012938">
    <property type="entry name" value="Glc/Sorbosone_DH"/>
</dbReference>
<evidence type="ECO:0000313" key="4">
    <source>
        <dbReference type="Proteomes" id="UP000759443"/>
    </source>
</evidence>
<dbReference type="Pfam" id="PF07995">
    <property type="entry name" value="GSDH"/>
    <property type="match status" value="1"/>
</dbReference>
<dbReference type="EMBL" id="JAGGJU010000002">
    <property type="protein sequence ID" value="MBP1849676.1"/>
    <property type="molecule type" value="Genomic_DNA"/>
</dbReference>
<sequence>MNGRKTTASLLVAATALTAVLVIGAPPRALAADPINAGERQPDDDKPFSAHKVAAFDTPWALAFLPDGRMLVTEKPGQMFVVTEAGKKTEIAGVPKVAASGQNGLLDVAPAPSFAEDHIVYITYVAPADGGSVLELARATLAETEGKAELSDLEVIWRQTPPGGGGQPGGIIAFSPDSKHLFLTSGDRMRPQKAQDPDQTPGKILRLNLDGSVPDDNPDAAKGGVPAMSWTTGHRNPYGLAFAPDGRLWEHEMGPRGGDEFNLIEQSKNYGWPEVSNGINYNGSPIPDHATRPEFAAPPLYWTPVIAPAGLVFYEGDLFPDWKGTALIGGLASTALVQVGFAADGQPDEIDRFDMGARIRDVAVGPDGAVWLIEDDSPGALLKLTPKAK</sequence>
<dbReference type="RefSeq" id="WP_209942918.1">
    <property type="nucleotide sequence ID" value="NZ_JAGGJU010000002.1"/>
</dbReference>
<gene>
    <name evidence="3" type="ORF">J2Z17_001097</name>
</gene>
<dbReference type="SUPFAM" id="SSF50952">
    <property type="entry name" value="Soluble quinoprotein glucose dehydrogenase"/>
    <property type="match status" value="1"/>
</dbReference>
<evidence type="ECO:0000313" key="3">
    <source>
        <dbReference type="EMBL" id="MBP1849676.1"/>
    </source>
</evidence>
<feature type="domain" description="Glucose/Sorbosone dehydrogenase" evidence="2">
    <location>
        <begin position="56"/>
        <end position="383"/>
    </location>
</feature>
<evidence type="ECO:0000259" key="2">
    <source>
        <dbReference type="Pfam" id="PF07995"/>
    </source>
</evidence>
<dbReference type="Gene3D" id="2.120.10.30">
    <property type="entry name" value="TolB, C-terminal domain"/>
    <property type="match status" value="1"/>
</dbReference>
<reference evidence="3 4" key="1">
    <citation type="submission" date="2021-03" db="EMBL/GenBank/DDBJ databases">
        <title>Genomic Encyclopedia of Type Strains, Phase IV (KMG-IV): sequencing the most valuable type-strain genomes for metagenomic binning, comparative biology and taxonomic classification.</title>
        <authorList>
            <person name="Goeker M."/>
        </authorList>
    </citation>
    <scope>NUCLEOTIDE SEQUENCE [LARGE SCALE GENOMIC DNA]</scope>
    <source>
        <strain evidence="3 4">DSM 21600</strain>
    </source>
</reference>
<dbReference type="InterPro" id="IPR011042">
    <property type="entry name" value="6-blade_b-propeller_TolB-like"/>
</dbReference>
<dbReference type="PANTHER" id="PTHR19328">
    <property type="entry name" value="HEDGEHOG-INTERACTING PROTEIN"/>
    <property type="match status" value="1"/>
</dbReference>
<organism evidence="3 4">
    <name type="scientific">Rhizobium halophytocola</name>
    <dbReference type="NCBI Taxonomy" id="735519"/>
    <lineage>
        <taxon>Bacteria</taxon>
        <taxon>Pseudomonadati</taxon>
        <taxon>Pseudomonadota</taxon>
        <taxon>Alphaproteobacteria</taxon>
        <taxon>Hyphomicrobiales</taxon>
        <taxon>Rhizobiaceae</taxon>
        <taxon>Rhizobium/Agrobacterium group</taxon>
        <taxon>Rhizobium</taxon>
    </lineage>
</organism>
<evidence type="ECO:0000256" key="1">
    <source>
        <dbReference type="SAM" id="SignalP"/>
    </source>
</evidence>
<keyword evidence="4" id="KW-1185">Reference proteome</keyword>
<dbReference type="Proteomes" id="UP000759443">
    <property type="component" value="Unassembled WGS sequence"/>
</dbReference>
<accession>A0ABS4DVF5</accession>
<name>A0ABS4DVF5_9HYPH</name>
<comment type="caution">
    <text evidence="3">The sequence shown here is derived from an EMBL/GenBank/DDBJ whole genome shotgun (WGS) entry which is preliminary data.</text>
</comment>
<protein>
    <submittedName>
        <fullName evidence="3">Glucose/arabinose dehydrogenase</fullName>
    </submittedName>
</protein>